<keyword evidence="7" id="KW-1185">Reference proteome</keyword>
<comment type="similarity">
    <text evidence="3">Belongs to the Hfq family.</text>
</comment>
<dbReference type="Pfam" id="PF17209">
    <property type="entry name" value="Hfq"/>
    <property type="match status" value="1"/>
</dbReference>
<protein>
    <recommendedName>
        <fullName evidence="3">RNA-binding protein Hfq</fullName>
    </recommendedName>
</protein>
<keyword evidence="2 3" id="KW-0346">Stress response</keyword>
<dbReference type="PANTHER" id="PTHR34772:SF1">
    <property type="entry name" value="RNA-BINDING PROTEIN HFQ"/>
    <property type="match status" value="1"/>
</dbReference>
<dbReference type="PROSITE" id="PS52002">
    <property type="entry name" value="SM"/>
    <property type="match status" value="1"/>
</dbReference>
<evidence type="ECO:0000313" key="7">
    <source>
        <dbReference type="Proteomes" id="UP000054717"/>
    </source>
</evidence>
<evidence type="ECO:0000256" key="4">
    <source>
        <dbReference type="SAM" id="MobiDB-lite"/>
    </source>
</evidence>
<comment type="caution">
    <text evidence="6">The sequence shown here is derived from an EMBL/GenBank/DDBJ whole genome shotgun (WGS) entry which is preliminary data.</text>
</comment>
<dbReference type="SUPFAM" id="SSF50182">
    <property type="entry name" value="Sm-like ribonucleoproteins"/>
    <property type="match status" value="1"/>
</dbReference>
<feature type="domain" description="Sm" evidence="5">
    <location>
        <begin position="10"/>
        <end position="70"/>
    </location>
</feature>
<dbReference type="InterPro" id="IPR047575">
    <property type="entry name" value="Sm"/>
</dbReference>
<comment type="function">
    <text evidence="3">RNA chaperone that binds small regulatory RNA (sRNAs) and mRNAs to facilitate mRNA translational regulation in response to envelope stress, environmental stress and changes in metabolite concentrations. Also binds with high specificity to tRNAs.</text>
</comment>
<dbReference type="EMBL" id="FCNZ02000013">
    <property type="protein sequence ID" value="SAL61802.1"/>
    <property type="molecule type" value="Genomic_DNA"/>
</dbReference>
<dbReference type="Gene3D" id="2.30.30.100">
    <property type="match status" value="1"/>
</dbReference>
<dbReference type="STRING" id="326475.AWB66_03585"/>
<evidence type="ECO:0000256" key="1">
    <source>
        <dbReference type="ARBA" id="ARBA00022884"/>
    </source>
</evidence>
<proteinExistence type="inferred from homology"/>
<feature type="compositionally biased region" description="Basic and acidic residues" evidence="4">
    <location>
        <begin position="76"/>
        <end position="101"/>
    </location>
</feature>
<evidence type="ECO:0000256" key="3">
    <source>
        <dbReference type="HAMAP-Rule" id="MF_00436"/>
    </source>
</evidence>
<comment type="subunit">
    <text evidence="3">Homohexamer.</text>
</comment>
<feature type="region of interest" description="Disordered" evidence="4">
    <location>
        <begin position="62"/>
        <end position="101"/>
    </location>
</feature>
<dbReference type="GO" id="GO:0006355">
    <property type="term" value="P:regulation of DNA-templated transcription"/>
    <property type="evidence" value="ECO:0007669"/>
    <property type="project" value="InterPro"/>
</dbReference>
<sequence>MVQKPDEPQYDLLTAAREEKVRVAVFLVNGIRLVGYIESFDRHVVILRAPTGVQVVYKHAISTIQPDTGKPPTNRRTHDTPHGEGERSSGPRRGPGEGHRS</sequence>
<dbReference type="CDD" id="cd01716">
    <property type="entry name" value="Hfq"/>
    <property type="match status" value="1"/>
</dbReference>
<gene>
    <name evidence="3" type="primary">hfq</name>
    <name evidence="6" type="ORF">AWB66_03585</name>
</gene>
<dbReference type="RefSeq" id="WP_087631638.1">
    <property type="nucleotide sequence ID" value="NZ_FCNZ02000013.1"/>
</dbReference>
<evidence type="ECO:0000313" key="6">
    <source>
        <dbReference type="EMBL" id="SAL61802.1"/>
    </source>
</evidence>
<dbReference type="InterPro" id="IPR005001">
    <property type="entry name" value="Hfq"/>
</dbReference>
<dbReference type="Proteomes" id="UP000054717">
    <property type="component" value="Unassembled WGS sequence"/>
</dbReference>
<dbReference type="PANTHER" id="PTHR34772">
    <property type="entry name" value="RNA-BINDING PROTEIN HFQ"/>
    <property type="match status" value="1"/>
</dbReference>
<dbReference type="AlphaFoldDB" id="A0A158IYR8"/>
<keyword evidence="1 3" id="KW-0694">RNA-binding</keyword>
<dbReference type="NCBIfam" id="TIGR02383">
    <property type="entry name" value="Hfq"/>
    <property type="match status" value="1"/>
</dbReference>
<dbReference type="GO" id="GO:0005829">
    <property type="term" value="C:cytosol"/>
    <property type="evidence" value="ECO:0007669"/>
    <property type="project" value="TreeGrafter"/>
</dbReference>
<accession>A0A158IYR8</accession>
<dbReference type="GO" id="GO:0045974">
    <property type="term" value="P:regulation of translation, ncRNA-mediated"/>
    <property type="evidence" value="ECO:0007669"/>
    <property type="project" value="TreeGrafter"/>
</dbReference>
<dbReference type="GO" id="GO:0043487">
    <property type="term" value="P:regulation of RNA stability"/>
    <property type="evidence" value="ECO:0007669"/>
    <property type="project" value="TreeGrafter"/>
</dbReference>
<dbReference type="InterPro" id="IPR010920">
    <property type="entry name" value="LSM_dom_sf"/>
</dbReference>
<dbReference type="HAMAP" id="MF_00436">
    <property type="entry name" value="Hfq"/>
    <property type="match status" value="1"/>
</dbReference>
<evidence type="ECO:0000259" key="5">
    <source>
        <dbReference type="PROSITE" id="PS52002"/>
    </source>
</evidence>
<dbReference type="GO" id="GO:0003723">
    <property type="term" value="F:RNA binding"/>
    <property type="evidence" value="ECO:0007669"/>
    <property type="project" value="UniProtKB-UniRule"/>
</dbReference>
<name>A0A158IYR8_9BURK</name>
<evidence type="ECO:0000256" key="2">
    <source>
        <dbReference type="ARBA" id="ARBA00023016"/>
    </source>
</evidence>
<reference evidence="6" key="1">
    <citation type="submission" date="2016-01" db="EMBL/GenBank/DDBJ databases">
        <authorList>
            <person name="Peeters Charlotte."/>
        </authorList>
    </citation>
    <scope>NUCLEOTIDE SEQUENCE</scope>
    <source>
        <strain evidence="6">LMG 22936</strain>
    </source>
</reference>
<organism evidence="6 7">
    <name type="scientific">Caballeronia telluris</name>
    <dbReference type="NCBI Taxonomy" id="326475"/>
    <lineage>
        <taxon>Bacteria</taxon>
        <taxon>Pseudomonadati</taxon>
        <taxon>Pseudomonadota</taxon>
        <taxon>Betaproteobacteria</taxon>
        <taxon>Burkholderiales</taxon>
        <taxon>Burkholderiaceae</taxon>
        <taxon>Caballeronia</taxon>
    </lineage>
</organism>